<feature type="transmembrane region" description="Helical" evidence="1">
    <location>
        <begin position="18"/>
        <end position="39"/>
    </location>
</feature>
<keyword evidence="1" id="KW-0812">Transmembrane</keyword>
<evidence type="ECO:0000256" key="1">
    <source>
        <dbReference type="SAM" id="Phobius"/>
    </source>
</evidence>
<proteinExistence type="predicted"/>
<feature type="transmembrane region" description="Helical" evidence="1">
    <location>
        <begin position="46"/>
        <end position="65"/>
    </location>
</feature>
<comment type="caution">
    <text evidence="2">The sequence shown here is derived from an EMBL/GenBank/DDBJ whole genome shotgun (WGS) entry which is preliminary data.</text>
</comment>
<evidence type="ECO:0000313" key="2">
    <source>
        <dbReference type="EMBL" id="KKK89410.1"/>
    </source>
</evidence>
<keyword evidence="1" id="KW-0472">Membrane</keyword>
<protein>
    <submittedName>
        <fullName evidence="2">Uncharacterized protein</fullName>
    </submittedName>
</protein>
<gene>
    <name evidence="2" type="ORF">LCGC14_2733400</name>
</gene>
<feature type="transmembrane region" description="Helical" evidence="1">
    <location>
        <begin position="71"/>
        <end position="91"/>
    </location>
</feature>
<sequence length="93" mass="10350">MSNFTSIDLIANLLEENLFGSTALLGIFVFMFFVILLLVARSFTEVALMIPFPLIIALARSGMIPTWVEPLVYMIAGVYLSVIILILTGLLRR</sequence>
<reference evidence="2" key="1">
    <citation type="journal article" date="2015" name="Nature">
        <title>Complex archaea that bridge the gap between prokaryotes and eukaryotes.</title>
        <authorList>
            <person name="Spang A."/>
            <person name="Saw J.H."/>
            <person name="Jorgensen S.L."/>
            <person name="Zaremba-Niedzwiedzka K."/>
            <person name="Martijn J."/>
            <person name="Lind A.E."/>
            <person name="van Eijk R."/>
            <person name="Schleper C."/>
            <person name="Guy L."/>
            <person name="Ettema T.J."/>
        </authorList>
    </citation>
    <scope>NUCLEOTIDE SEQUENCE</scope>
</reference>
<dbReference type="EMBL" id="LAZR01049543">
    <property type="protein sequence ID" value="KKK89410.1"/>
    <property type="molecule type" value="Genomic_DNA"/>
</dbReference>
<organism evidence="2">
    <name type="scientific">marine sediment metagenome</name>
    <dbReference type="NCBI Taxonomy" id="412755"/>
    <lineage>
        <taxon>unclassified sequences</taxon>
        <taxon>metagenomes</taxon>
        <taxon>ecological metagenomes</taxon>
    </lineage>
</organism>
<accession>A0A0F8ZTY2</accession>
<keyword evidence="1" id="KW-1133">Transmembrane helix</keyword>
<name>A0A0F8ZTY2_9ZZZZ</name>
<dbReference type="AlphaFoldDB" id="A0A0F8ZTY2"/>